<dbReference type="SUPFAM" id="SSF52218">
    <property type="entry name" value="Flavoproteins"/>
    <property type="match status" value="1"/>
</dbReference>
<evidence type="ECO:0000256" key="1">
    <source>
        <dbReference type="SAM" id="MobiDB-lite"/>
    </source>
</evidence>
<keyword evidence="3" id="KW-1185">Reference proteome</keyword>
<feature type="compositionally biased region" description="Low complexity" evidence="1">
    <location>
        <begin position="160"/>
        <end position="177"/>
    </location>
</feature>
<protein>
    <submittedName>
        <fullName evidence="2">Flavodoxin</fullName>
    </submittedName>
</protein>
<gene>
    <name evidence="2" type="ORF">JGS22_017915</name>
</gene>
<accession>A0A949JHA4</accession>
<reference evidence="2" key="1">
    <citation type="submission" date="2021-06" db="EMBL/GenBank/DDBJ databases">
        <title>Sequencing of actinobacteria type strains.</title>
        <authorList>
            <person name="Nguyen G.-S."/>
            <person name="Wentzel A."/>
        </authorList>
    </citation>
    <scope>NUCLEOTIDE SEQUENCE</scope>
    <source>
        <strain evidence="2">P38-E01</strain>
    </source>
</reference>
<dbReference type="Proteomes" id="UP000694501">
    <property type="component" value="Unassembled WGS sequence"/>
</dbReference>
<feature type="region of interest" description="Disordered" evidence="1">
    <location>
        <begin position="158"/>
        <end position="177"/>
    </location>
</feature>
<sequence length="177" mass="19362">MRTIIVCTSVSHGSTRRIAEAMAPELDARVVTAEEAAADPALPAAADLVRFDSGILHARPHSSLMDVAKALPVGPGRTFVFATSGFPELPPAPFFRPLVWLLESKGRTVQGRWSSRAFDTWAPMRLVGGVDKNRPNDDGLAEARTFARYLRQHGRPLWSAAPARQCQPARPRTQRPS</sequence>
<comment type="caution">
    <text evidence="2">The sequence shown here is derived from an EMBL/GenBank/DDBJ whole genome shotgun (WGS) entry which is preliminary data.</text>
</comment>
<name>A0A949JHA4_9ACTN</name>
<dbReference type="AlphaFoldDB" id="A0A949JHA4"/>
<evidence type="ECO:0000313" key="2">
    <source>
        <dbReference type="EMBL" id="MBU7599442.1"/>
    </source>
</evidence>
<dbReference type="InterPro" id="IPR029039">
    <property type="entry name" value="Flavoprotein-like_sf"/>
</dbReference>
<dbReference type="EMBL" id="JAELVF020000001">
    <property type="protein sequence ID" value="MBU7599442.1"/>
    <property type="molecule type" value="Genomic_DNA"/>
</dbReference>
<evidence type="ECO:0000313" key="3">
    <source>
        <dbReference type="Proteomes" id="UP000694501"/>
    </source>
</evidence>
<dbReference type="RefSeq" id="WP_211039254.1">
    <property type="nucleotide sequence ID" value="NZ_JAELVF020000001.1"/>
</dbReference>
<organism evidence="2 3">
    <name type="scientific">Streptomyces tardus</name>
    <dbReference type="NCBI Taxonomy" id="2780544"/>
    <lineage>
        <taxon>Bacteria</taxon>
        <taxon>Bacillati</taxon>
        <taxon>Actinomycetota</taxon>
        <taxon>Actinomycetes</taxon>
        <taxon>Kitasatosporales</taxon>
        <taxon>Streptomycetaceae</taxon>
        <taxon>Streptomyces</taxon>
    </lineage>
</organism>
<proteinExistence type="predicted"/>